<reference evidence="2" key="2">
    <citation type="journal article" date="2022" name="Microbiol. Resour. Announc.">
        <title>Metagenome Sequencing to Explore Phylogenomics of Terrestrial Cyanobacteria.</title>
        <authorList>
            <person name="Ward R.D."/>
            <person name="Stajich J.E."/>
            <person name="Johansen J.R."/>
            <person name="Huntemann M."/>
            <person name="Clum A."/>
            <person name="Foster B."/>
            <person name="Foster B."/>
            <person name="Roux S."/>
            <person name="Palaniappan K."/>
            <person name="Varghese N."/>
            <person name="Mukherjee S."/>
            <person name="Reddy T.B.K."/>
            <person name="Daum C."/>
            <person name="Copeland A."/>
            <person name="Chen I.A."/>
            <person name="Ivanova N.N."/>
            <person name="Kyrpides N.C."/>
            <person name="Shapiro N."/>
            <person name="Eloe-Fadrosh E.A."/>
            <person name="Pietrasiak N."/>
        </authorList>
    </citation>
    <scope>NUCLEOTIDE SEQUENCE</scope>
    <source>
        <strain evidence="2">GSE-NOS-MK-12-04C</strain>
    </source>
</reference>
<dbReference type="Proteomes" id="UP000729701">
    <property type="component" value="Unassembled WGS sequence"/>
</dbReference>
<evidence type="ECO:0000313" key="2">
    <source>
        <dbReference type="EMBL" id="MBW4667906.1"/>
    </source>
</evidence>
<gene>
    <name evidence="2" type="ORF">KME60_10860</name>
</gene>
<dbReference type="AlphaFoldDB" id="A0A951QLZ8"/>
<feature type="domain" description="DUF4384" evidence="1">
    <location>
        <begin position="123"/>
        <end position="200"/>
    </location>
</feature>
<accession>A0A951QLZ8</accession>
<proteinExistence type="predicted"/>
<reference evidence="2" key="1">
    <citation type="submission" date="2021-05" db="EMBL/GenBank/DDBJ databases">
        <authorList>
            <person name="Pietrasiak N."/>
            <person name="Ward R."/>
            <person name="Stajich J.E."/>
            <person name="Kurbessoian T."/>
        </authorList>
    </citation>
    <scope>NUCLEOTIDE SEQUENCE</scope>
    <source>
        <strain evidence="2">GSE-NOS-MK-12-04C</strain>
    </source>
</reference>
<evidence type="ECO:0000313" key="3">
    <source>
        <dbReference type="Proteomes" id="UP000729701"/>
    </source>
</evidence>
<name>A0A951QLZ8_9CYAN</name>
<dbReference type="CDD" id="cd00093">
    <property type="entry name" value="HTH_XRE"/>
    <property type="match status" value="1"/>
</dbReference>
<dbReference type="InterPro" id="IPR001387">
    <property type="entry name" value="Cro/C1-type_HTH"/>
</dbReference>
<dbReference type="EMBL" id="JAHHGZ010000010">
    <property type="protein sequence ID" value="MBW4667906.1"/>
    <property type="molecule type" value="Genomic_DNA"/>
</dbReference>
<evidence type="ECO:0000259" key="1">
    <source>
        <dbReference type="Pfam" id="PF14326"/>
    </source>
</evidence>
<organism evidence="2 3">
    <name type="scientific">Cyanomargarita calcarea GSE-NOS-MK-12-04C</name>
    <dbReference type="NCBI Taxonomy" id="2839659"/>
    <lineage>
        <taxon>Bacteria</taxon>
        <taxon>Bacillati</taxon>
        <taxon>Cyanobacteriota</taxon>
        <taxon>Cyanophyceae</taxon>
        <taxon>Nostocales</taxon>
        <taxon>Cyanomargaritaceae</taxon>
        <taxon>Cyanomargarita</taxon>
    </lineage>
</organism>
<comment type="caution">
    <text evidence="2">The sequence shown here is derived from an EMBL/GenBank/DDBJ whole genome shotgun (WGS) entry which is preliminary data.</text>
</comment>
<sequence>MGRTLVASPEGVNHARKALKVRNLTQTDLGIEVELAYSTVSNFFNEKPIYRTNFQEICTFLDLDWQNIAAPGEEETQKLTLLEELWQKLQTLGSPTEQMGLVIAQEETLGWTKKIPSRYEKSVRMGSYIRFEVNLETPGYLLLLQKDTLGQLWCFCPSCFAPQPQLEKGKTSLPQESSPITSFHIEGTPGKEQILAVITQDMPKLEWLSQANDEPLELTESFLGELLNYISTSRDNQIIYTEYEIVE</sequence>
<protein>
    <submittedName>
        <fullName evidence="2">DUF4384 domain-containing protein</fullName>
    </submittedName>
</protein>
<dbReference type="Pfam" id="PF14326">
    <property type="entry name" value="DUF4384"/>
    <property type="match status" value="1"/>
</dbReference>
<dbReference type="InterPro" id="IPR025493">
    <property type="entry name" value="DUF4384"/>
</dbReference>